<comment type="caution">
    <text evidence="7">The sequence shown here is derived from an EMBL/GenBank/DDBJ whole genome shotgun (WGS) entry which is preliminary data.</text>
</comment>
<evidence type="ECO:0000256" key="6">
    <source>
        <dbReference type="RuleBase" id="RU365102"/>
    </source>
</evidence>
<dbReference type="GO" id="GO:0015085">
    <property type="term" value="F:calcium ion transmembrane transporter activity"/>
    <property type="evidence" value="ECO:0007669"/>
    <property type="project" value="TreeGrafter"/>
</dbReference>
<keyword evidence="8" id="KW-1185">Reference proteome</keyword>
<sequence length="203" mass="22166">MKPTATVPWLLRHRVFLCLLFCLWLPGVLLAGEPDQQQPEVDRAAPEAALINGEGKLRDSVREGAVVATKEKHEVVEVEEPGSEGVETVGDQEQGLSTRLPLRRRLRCLGPVTSAIFLQAFTLTFLAEWGDRSQITTIILAARENPVGITIGGTLGHALCTALAVIGGKMVAQRISVKTGETPKPVWNTVQYTYIAYIALLRE</sequence>
<dbReference type="GO" id="GO:0032472">
    <property type="term" value="P:Golgi calcium ion transport"/>
    <property type="evidence" value="ECO:0007669"/>
    <property type="project" value="TreeGrafter"/>
</dbReference>
<dbReference type="GO" id="GO:0016020">
    <property type="term" value="C:membrane"/>
    <property type="evidence" value="ECO:0007669"/>
    <property type="project" value="UniProtKB-SubCell"/>
</dbReference>
<proteinExistence type="inferred from homology"/>
<gene>
    <name evidence="7" type="ORF">GBAR_LOCUS21190</name>
</gene>
<dbReference type="AlphaFoldDB" id="A0AA35SZ31"/>
<dbReference type="InterPro" id="IPR001727">
    <property type="entry name" value="GDT1-like"/>
</dbReference>
<dbReference type="Pfam" id="PF01169">
    <property type="entry name" value="GDT1"/>
    <property type="match status" value="1"/>
</dbReference>
<keyword evidence="6" id="KW-0732">Signal</keyword>
<dbReference type="GO" id="GO:0005794">
    <property type="term" value="C:Golgi apparatus"/>
    <property type="evidence" value="ECO:0007669"/>
    <property type="project" value="TreeGrafter"/>
</dbReference>
<dbReference type="GO" id="GO:0005384">
    <property type="term" value="F:manganese ion transmembrane transporter activity"/>
    <property type="evidence" value="ECO:0007669"/>
    <property type="project" value="TreeGrafter"/>
</dbReference>
<keyword evidence="5" id="KW-0472">Membrane</keyword>
<evidence type="ECO:0000313" key="8">
    <source>
        <dbReference type="Proteomes" id="UP001174909"/>
    </source>
</evidence>
<dbReference type="PANTHER" id="PTHR12608">
    <property type="entry name" value="TRANSMEMBRANE PROTEIN HTP-1 RELATED"/>
    <property type="match status" value="1"/>
</dbReference>
<feature type="chain" id="PRO_5041490685" description="GDT1 family protein" evidence="6">
    <location>
        <begin position="32"/>
        <end position="203"/>
    </location>
</feature>
<organism evidence="7 8">
    <name type="scientific">Geodia barretti</name>
    <name type="common">Barrett's horny sponge</name>
    <dbReference type="NCBI Taxonomy" id="519541"/>
    <lineage>
        <taxon>Eukaryota</taxon>
        <taxon>Metazoa</taxon>
        <taxon>Porifera</taxon>
        <taxon>Demospongiae</taxon>
        <taxon>Heteroscleromorpha</taxon>
        <taxon>Tetractinellida</taxon>
        <taxon>Astrophorina</taxon>
        <taxon>Geodiidae</taxon>
        <taxon>Geodia</taxon>
    </lineage>
</organism>
<keyword evidence="4" id="KW-1133">Transmembrane helix</keyword>
<comment type="similarity">
    <text evidence="2 6">Belongs to the GDT1 family.</text>
</comment>
<comment type="subcellular location">
    <subcellularLocation>
        <location evidence="1 6">Membrane</location>
        <topology evidence="1 6">Multi-pass membrane protein</topology>
    </subcellularLocation>
</comment>
<protein>
    <recommendedName>
        <fullName evidence="6">GDT1 family protein</fullName>
    </recommendedName>
</protein>
<evidence type="ECO:0000256" key="1">
    <source>
        <dbReference type="ARBA" id="ARBA00004141"/>
    </source>
</evidence>
<evidence type="ECO:0000256" key="4">
    <source>
        <dbReference type="ARBA" id="ARBA00022989"/>
    </source>
</evidence>
<evidence type="ECO:0000256" key="5">
    <source>
        <dbReference type="ARBA" id="ARBA00023136"/>
    </source>
</evidence>
<dbReference type="Proteomes" id="UP001174909">
    <property type="component" value="Unassembled WGS sequence"/>
</dbReference>
<accession>A0AA35SZ31</accession>
<feature type="signal peptide" evidence="6">
    <location>
        <begin position="1"/>
        <end position="31"/>
    </location>
</feature>
<keyword evidence="3 7" id="KW-0812">Transmembrane</keyword>
<dbReference type="PANTHER" id="PTHR12608:SF1">
    <property type="entry name" value="TRANSMEMBRANE PROTEIN 165"/>
    <property type="match status" value="1"/>
</dbReference>
<name>A0AA35SZ31_GEOBA</name>
<evidence type="ECO:0000256" key="3">
    <source>
        <dbReference type="ARBA" id="ARBA00022692"/>
    </source>
</evidence>
<evidence type="ECO:0000313" key="7">
    <source>
        <dbReference type="EMBL" id="CAI8037957.1"/>
    </source>
</evidence>
<dbReference type="GO" id="GO:0032468">
    <property type="term" value="P:Golgi calcium ion homeostasis"/>
    <property type="evidence" value="ECO:0007669"/>
    <property type="project" value="TreeGrafter"/>
</dbReference>
<dbReference type="EMBL" id="CASHTH010002970">
    <property type="protein sequence ID" value="CAI8037957.1"/>
    <property type="molecule type" value="Genomic_DNA"/>
</dbReference>
<reference evidence="7" key="1">
    <citation type="submission" date="2023-03" db="EMBL/GenBank/DDBJ databases">
        <authorList>
            <person name="Steffen K."/>
            <person name="Cardenas P."/>
        </authorList>
    </citation>
    <scope>NUCLEOTIDE SEQUENCE</scope>
</reference>
<evidence type="ECO:0000256" key="2">
    <source>
        <dbReference type="ARBA" id="ARBA00009190"/>
    </source>
</evidence>